<name>A0AC35TUU0_9BILA</name>
<reference evidence="2" key="1">
    <citation type="submission" date="2016-11" db="UniProtKB">
        <authorList>
            <consortium name="WormBaseParasite"/>
        </authorList>
    </citation>
    <scope>IDENTIFICATION</scope>
    <source>
        <strain evidence="2">KR3021</strain>
    </source>
</reference>
<proteinExistence type="predicted"/>
<evidence type="ECO:0000313" key="1">
    <source>
        <dbReference type="Proteomes" id="UP000095286"/>
    </source>
</evidence>
<evidence type="ECO:0000313" key="2">
    <source>
        <dbReference type="WBParaSite" id="RSKR_0000456100.1"/>
    </source>
</evidence>
<dbReference type="WBParaSite" id="RSKR_0000456100.1">
    <property type="protein sequence ID" value="RSKR_0000456100.1"/>
    <property type="gene ID" value="RSKR_0000456100"/>
</dbReference>
<protein>
    <submittedName>
        <fullName evidence="2">Ubiq_cyt_C_chap domain-containing protein</fullName>
    </submittedName>
</protein>
<organism evidence="1 2">
    <name type="scientific">Rhabditophanes sp. KR3021</name>
    <dbReference type="NCBI Taxonomy" id="114890"/>
    <lineage>
        <taxon>Eukaryota</taxon>
        <taxon>Metazoa</taxon>
        <taxon>Ecdysozoa</taxon>
        <taxon>Nematoda</taxon>
        <taxon>Chromadorea</taxon>
        <taxon>Rhabditida</taxon>
        <taxon>Tylenchina</taxon>
        <taxon>Panagrolaimomorpha</taxon>
        <taxon>Strongyloidoidea</taxon>
        <taxon>Alloionematidae</taxon>
        <taxon>Rhabditophanes</taxon>
    </lineage>
</organism>
<sequence>MNQIARTGIQLNRRFCLSAIHHNVPAKKEYRPLTVDEYVAQEIAKKPPLLPMPFYRVFNAAKSFFVKKNVLDPEMSSLLDKSASQLYFNCANNFAFLTLQDNFGLPDTMASWYKLSLLHVWMVLMRMHTSMDIDAYERLRTGVLSAMWMDIDKRLDVISKELNEKMTSKSDIKHMHALYLQTLFEYDEAFLKSDAELAGAVWRNLYLSREFDPICMNNVVKYMRSTVAYLETIKTADLLVDGVGVWKHLESPLALK</sequence>
<dbReference type="Proteomes" id="UP000095286">
    <property type="component" value="Unplaced"/>
</dbReference>
<accession>A0AC35TUU0</accession>